<accession>A0A835I3S5</accession>
<comment type="caution">
    <text evidence="2">The sequence shown here is derived from an EMBL/GenBank/DDBJ whole genome shotgun (WGS) entry which is preliminary data.</text>
</comment>
<dbReference type="Proteomes" id="UP000631114">
    <property type="component" value="Unassembled WGS sequence"/>
</dbReference>
<dbReference type="GO" id="GO:0005868">
    <property type="term" value="C:cytoplasmic dynein complex"/>
    <property type="evidence" value="ECO:0007669"/>
    <property type="project" value="TreeGrafter"/>
</dbReference>
<evidence type="ECO:0000313" key="3">
    <source>
        <dbReference type="Proteomes" id="UP000631114"/>
    </source>
</evidence>
<dbReference type="InterPro" id="IPR001372">
    <property type="entry name" value="Dynein_light_chain_typ-1/2"/>
</dbReference>
<dbReference type="GO" id="GO:0007017">
    <property type="term" value="P:microtubule-based process"/>
    <property type="evidence" value="ECO:0007669"/>
    <property type="project" value="InterPro"/>
</dbReference>
<keyword evidence="3" id="KW-1185">Reference proteome</keyword>
<dbReference type="SMART" id="SM01375">
    <property type="entry name" value="Dynein_light"/>
    <property type="match status" value="1"/>
</dbReference>
<dbReference type="InterPro" id="IPR037177">
    <property type="entry name" value="DLC_sf"/>
</dbReference>
<evidence type="ECO:0008006" key="4">
    <source>
        <dbReference type="Google" id="ProtNLM"/>
    </source>
</evidence>
<reference evidence="2 3" key="1">
    <citation type="submission" date="2020-10" db="EMBL/GenBank/DDBJ databases">
        <title>The Coptis chinensis genome and diversification of protoberbering-type alkaloids.</title>
        <authorList>
            <person name="Wang B."/>
            <person name="Shu S."/>
            <person name="Song C."/>
            <person name="Liu Y."/>
        </authorList>
    </citation>
    <scope>NUCLEOTIDE SEQUENCE [LARGE SCALE GENOMIC DNA]</scope>
    <source>
        <strain evidence="2">HL-2020</strain>
        <tissue evidence="2">Leaf</tissue>
    </source>
</reference>
<feature type="compositionally biased region" description="Polar residues" evidence="1">
    <location>
        <begin position="1"/>
        <end position="10"/>
    </location>
</feature>
<dbReference type="EMBL" id="JADFTS010000004">
    <property type="protein sequence ID" value="KAF9609102.1"/>
    <property type="molecule type" value="Genomic_DNA"/>
</dbReference>
<dbReference type="AlphaFoldDB" id="A0A835I3S5"/>
<dbReference type="Pfam" id="PF01221">
    <property type="entry name" value="Dynein_light"/>
    <property type="match status" value="1"/>
</dbReference>
<protein>
    <recommendedName>
        <fullName evidence="4">Dynein light chain</fullName>
    </recommendedName>
</protein>
<gene>
    <name evidence="2" type="ORF">IFM89_013356</name>
</gene>
<evidence type="ECO:0000256" key="1">
    <source>
        <dbReference type="SAM" id="MobiDB-lite"/>
    </source>
</evidence>
<feature type="region of interest" description="Disordered" evidence="1">
    <location>
        <begin position="109"/>
        <end position="141"/>
    </location>
</feature>
<dbReference type="FunFam" id="3.30.740.10:FF:000003">
    <property type="entry name" value="Dynein light chain"/>
    <property type="match status" value="1"/>
</dbReference>
<dbReference type="SUPFAM" id="SSF54648">
    <property type="entry name" value="DLC"/>
    <property type="match status" value="1"/>
</dbReference>
<dbReference type="PANTHER" id="PTHR11886:SF80">
    <property type="entry name" value="OS01G0555600 PROTEIN"/>
    <property type="match status" value="1"/>
</dbReference>
<feature type="compositionally biased region" description="Polar residues" evidence="1">
    <location>
        <begin position="62"/>
        <end position="79"/>
    </location>
</feature>
<organism evidence="2 3">
    <name type="scientific">Coptis chinensis</name>
    <dbReference type="NCBI Taxonomy" id="261450"/>
    <lineage>
        <taxon>Eukaryota</taxon>
        <taxon>Viridiplantae</taxon>
        <taxon>Streptophyta</taxon>
        <taxon>Embryophyta</taxon>
        <taxon>Tracheophyta</taxon>
        <taxon>Spermatophyta</taxon>
        <taxon>Magnoliopsida</taxon>
        <taxon>Ranunculales</taxon>
        <taxon>Ranunculaceae</taxon>
        <taxon>Coptidoideae</taxon>
        <taxon>Coptis</taxon>
    </lineage>
</organism>
<dbReference type="OrthoDB" id="6506078at2759"/>
<dbReference type="GO" id="GO:0045505">
    <property type="term" value="F:dynein intermediate chain binding"/>
    <property type="evidence" value="ECO:0007669"/>
    <property type="project" value="TreeGrafter"/>
</dbReference>
<name>A0A835I3S5_9MAGN</name>
<sequence length="298" mass="33587">MALRRSLTTSDAKKKSSSSMDPTFKNHTSLTNNTTKTPVPVPDPIHSFTLNKMKTHFFPKKTSANKPRTHSHTLSSSFMTSDPPGIPTYLQTCKSLTLSTNSDASFLKQSLHQQQKHSRPQQPPKKQITMVMEKQKPEKERDNIKVKNVSKEGRVVVVQEQEEPKRMSISLEEPKRPSISLVSIGGRRKSFCDSKMELKEFFSSVFARIVAVDMPPFMQIHAVNCARKTHDSLEKPSSKILACTLKKEFDGVYGPAWHCIVGTSFGSFVTHSVGGFLYFSIDNKLYFLLFKTTVQKAD</sequence>
<dbReference type="Gene3D" id="3.30.740.10">
    <property type="entry name" value="Protein Inhibitor Of Neuronal Nitric Oxide Synthase"/>
    <property type="match status" value="1"/>
</dbReference>
<feature type="region of interest" description="Disordered" evidence="1">
    <location>
        <begin position="1"/>
        <end position="44"/>
    </location>
</feature>
<proteinExistence type="predicted"/>
<evidence type="ECO:0000313" key="2">
    <source>
        <dbReference type="EMBL" id="KAF9609102.1"/>
    </source>
</evidence>
<feature type="region of interest" description="Disordered" evidence="1">
    <location>
        <begin position="59"/>
        <end position="79"/>
    </location>
</feature>
<dbReference type="PANTHER" id="PTHR11886">
    <property type="entry name" value="DYNEIN LIGHT CHAIN"/>
    <property type="match status" value="1"/>
</dbReference>